<dbReference type="InterPro" id="IPR011010">
    <property type="entry name" value="DNA_brk_join_enz"/>
</dbReference>
<evidence type="ECO:0000313" key="7">
    <source>
        <dbReference type="EMBL" id="MEV0971760.1"/>
    </source>
</evidence>
<dbReference type="Proteomes" id="UP001551675">
    <property type="component" value="Unassembled WGS sequence"/>
</dbReference>
<gene>
    <name evidence="7" type="ORF">AB0I59_24390</name>
</gene>
<dbReference type="InterPro" id="IPR010998">
    <property type="entry name" value="Integrase_recombinase_N"/>
</dbReference>
<sequence length="378" mass="42669">MTKRRRSQGEGSAFKRSDGRWQGAIDLGWLNGKRNRKTVYGKTEREVLDKLAALKEAQRKGQNLAARPRSFAEWLDEWIEMKIRQGTRPLTLRGYRRLISDRIKPALGTKKLDKLTPTDVRRLVETKADSGLKAATVKQIHGLIRNALADAEREELVYRNVAKLVKPPSVRREEARVLTMEEAKKLLDAIKGDRLEAFWICALTLGLRRGELLGLRWDDIDFGNGQLTVRQTLQRADGSLQLVDPKTDRSRRTVPVPEPTLAALRRHRRTQAAEQLASGERWKDQGLVFASTIGTPIEPGNLSARWRKARTEAGLDWLRLHDLRHACTSYLLACGASPRTVMKTLGHSQIALTMNTYAHVLPDIERAAVDAVAKKLFG</sequence>
<dbReference type="Pfam" id="PF00589">
    <property type="entry name" value="Phage_integrase"/>
    <property type="match status" value="1"/>
</dbReference>
<evidence type="ECO:0000259" key="5">
    <source>
        <dbReference type="PROSITE" id="PS51898"/>
    </source>
</evidence>
<keyword evidence="1" id="KW-0229">DNA integration</keyword>
<dbReference type="EMBL" id="JBFALK010000014">
    <property type="protein sequence ID" value="MEV0971760.1"/>
    <property type="molecule type" value="Genomic_DNA"/>
</dbReference>
<dbReference type="PROSITE" id="PS51898">
    <property type="entry name" value="TYR_RECOMBINASE"/>
    <property type="match status" value="1"/>
</dbReference>
<dbReference type="InterPro" id="IPR002104">
    <property type="entry name" value="Integrase_catalytic"/>
</dbReference>
<dbReference type="InterPro" id="IPR044068">
    <property type="entry name" value="CB"/>
</dbReference>
<dbReference type="Pfam" id="PF14659">
    <property type="entry name" value="Phage_int_SAM_3"/>
    <property type="match status" value="1"/>
</dbReference>
<dbReference type="InterPro" id="IPR004107">
    <property type="entry name" value="Integrase_SAM-like_N"/>
</dbReference>
<evidence type="ECO:0000256" key="2">
    <source>
        <dbReference type="ARBA" id="ARBA00023125"/>
    </source>
</evidence>
<dbReference type="InterPro" id="IPR013762">
    <property type="entry name" value="Integrase-like_cat_sf"/>
</dbReference>
<keyword evidence="3" id="KW-0233">DNA recombination</keyword>
<keyword evidence="8" id="KW-1185">Reference proteome</keyword>
<dbReference type="SUPFAM" id="SSF56349">
    <property type="entry name" value="DNA breaking-rejoining enzymes"/>
    <property type="match status" value="1"/>
</dbReference>
<dbReference type="InterPro" id="IPR050090">
    <property type="entry name" value="Tyrosine_recombinase_XerCD"/>
</dbReference>
<dbReference type="PANTHER" id="PTHR30349">
    <property type="entry name" value="PHAGE INTEGRASE-RELATED"/>
    <property type="match status" value="1"/>
</dbReference>
<name>A0ABV3GJD2_MICGL</name>
<feature type="domain" description="Core-binding (CB)" evidence="6">
    <location>
        <begin position="69"/>
        <end position="152"/>
    </location>
</feature>
<dbReference type="PROSITE" id="PS51900">
    <property type="entry name" value="CB"/>
    <property type="match status" value="1"/>
</dbReference>
<evidence type="ECO:0000313" key="8">
    <source>
        <dbReference type="Proteomes" id="UP001551675"/>
    </source>
</evidence>
<dbReference type="CDD" id="cd01189">
    <property type="entry name" value="INT_ICEBs1_C_like"/>
    <property type="match status" value="1"/>
</dbReference>
<evidence type="ECO:0000256" key="3">
    <source>
        <dbReference type="ARBA" id="ARBA00023172"/>
    </source>
</evidence>
<dbReference type="PANTHER" id="PTHR30349:SF91">
    <property type="entry name" value="INTA PROTEIN"/>
    <property type="match status" value="1"/>
</dbReference>
<reference evidence="7 8" key="1">
    <citation type="submission" date="2024-06" db="EMBL/GenBank/DDBJ databases">
        <title>The Natural Products Discovery Center: Release of the First 8490 Sequenced Strains for Exploring Actinobacteria Biosynthetic Diversity.</title>
        <authorList>
            <person name="Kalkreuter E."/>
            <person name="Kautsar S.A."/>
            <person name="Yang D."/>
            <person name="Bader C.D."/>
            <person name="Teijaro C.N."/>
            <person name="Fluegel L."/>
            <person name="Davis C.M."/>
            <person name="Simpson J.R."/>
            <person name="Lauterbach L."/>
            <person name="Steele A.D."/>
            <person name="Gui C."/>
            <person name="Meng S."/>
            <person name="Li G."/>
            <person name="Viehrig K."/>
            <person name="Ye F."/>
            <person name="Su P."/>
            <person name="Kiefer A.F."/>
            <person name="Nichols A."/>
            <person name="Cepeda A.J."/>
            <person name="Yan W."/>
            <person name="Fan B."/>
            <person name="Jiang Y."/>
            <person name="Adhikari A."/>
            <person name="Zheng C.-J."/>
            <person name="Schuster L."/>
            <person name="Cowan T.M."/>
            <person name="Smanski M.J."/>
            <person name="Chevrette M.G."/>
            <person name="De Carvalho L.P.S."/>
            <person name="Shen B."/>
        </authorList>
    </citation>
    <scope>NUCLEOTIDE SEQUENCE [LARGE SCALE GENOMIC DNA]</scope>
    <source>
        <strain evidence="7 8">NPDC050100</strain>
    </source>
</reference>
<comment type="caution">
    <text evidence="7">The sequence shown here is derived from an EMBL/GenBank/DDBJ whole genome shotgun (WGS) entry which is preliminary data.</text>
</comment>
<evidence type="ECO:0000256" key="4">
    <source>
        <dbReference type="PROSITE-ProRule" id="PRU01248"/>
    </source>
</evidence>
<organism evidence="7 8">
    <name type="scientific">Microtetraspora glauca</name>
    <dbReference type="NCBI Taxonomy" id="1996"/>
    <lineage>
        <taxon>Bacteria</taxon>
        <taxon>Bacillati</taxon>
        <taxon>Actinomycetota</taxon>
        <taxon>Actinomycetes</taxon>
        <taxon>Streptosporangiales</taxon>
        <taxon>Streptosporangiaceae</taxon>
        <taxon>Microtetraspora</taxon>
    </lineage>
</organism>
<feature type="domain" description="Tyr recombinase" evidence="5">
    <location>
        <begin position="173"/>
        <end position="370"/>
    </location>
</feature>
<proteinExistence type="predicted"/>
<evidence type="ECO:0000256" key="1">
    <source>
        <dbReference type="ARBA" id="ARBA00022908"/>
    </source>
</evidence>
<keyword evidence="2 4" id="KW-0238">DNA-binding</keyword>
<evidence type="ECO:0000259" key="6">
    <source>
        <dbReference type="PROSITE" id="PS51900"/>
    </source>
</evidence>
<dbReference type="Gene3D" id="1.10.443.10">
    <property type="entry name" value="Intergrase catalytic core"/>
    <property type="match status" value="1"/>
</dbReference>
<dbReference type="Gene3D" id="1.10.150.130">
    <property type="match status" value="1"/>
</dbReference>
<dbReference type="RefSeq" id="WP_358136292.1">
    <property type="nucleotide sequence ID" value="NZ_JBFALK010000014.1"/>
</dbReference>
<accession>A0ABV3GJD2</accession>
<protein>
    <submittedName>
        <fullName evidence="7">Tyrosine-type recombinase/integrase</fullName>
    </submittedName>
</protein>